<sequence length="136" mass="15526">MTALSPGYAAKSITLVEDGPVFIMWRGTSYFNVCRTVQRFGEDNIYMRRPGSGRKKRTLKCNDRFIVMQVLCDRLTTVLEARHHLLQVGTACEHQRKDSEMEIVTTGPLHMREHCVAHPIETGPWSSGEEVLFTDE</sequence>
<keyword evidence="2" id="KW-1185">Reference proteome</keyword>
<reference evidence="1 2" key="1">
    <citation type="journal article" date="2022" name="Allergy">
        <title>Genome assembly and annotation of Periplaneta americana reveal a comprehensive cockroach allergen profile.</title>
        <authorList>
            <person name="Wang L."/>
            <person name="Xiong Q."/>
            <person name="Saelim N."/>
            <person name="Wang L."/>
            <person name="Nong W."/>
            <person name="Wan A.T."/>
            <person name="Shi M."/>
            <person name="Liu X."/>
            <person name="Cao Q."/>
            <person name="Hui J.H.L."/>
            <person name="Sookrung N."/>
            <person name="Leung T.F."/>
            <person name="Tungtrongchitr A."/>
            <person name="Tsui S.K.W."/>
        </authorList>
    </citation>
    <scope>NUCLEOTIDE SEQUENCE [LARGE SCALE GENOMIC DNA]</scope>
    <source>
        <strain evidence="1">PWHHKU_190912</strain>
    </source>
</reference>
<accession>A0ABQ8TLW6</accession>
<proteinExistence type="predicted"/>
<organism evidence="1 2">
    <name type="scientific">Periplaneta americana</name>
    <name type="common">American cockroach</name>
    <name type="synonym">Blatta americana</name>
    <dbReference type="NCBI Taxonomy" id="6978"/>
    <lineage>
        <taxon>Eukaryota</taxon>
        <taxon>Metazoa</taxon>
        <taxon>Ecdysozoa</taxon>
        <taxon>Arthropoda</taxon>
        <taxon>Hexapoda</taxon>
        <taxon>Insecta</taxon>
        <taxon>Pterygota</taxon>
        <taxon>Neoptera</taxon>
        <taxon>Polyneoptera</taxon>
        <taxon>Dictyoptera</taxon>
        <taxon>Blattodea</taxon>
        <taxon>Blattoidea</taxon>
        <taxon>Blattidae</taxon>
        <taxon>Blattinae</taxon>
        <taxon>Periplaneta</taxon>
    </lineage>
</organism>
<comment type="caution">
    <text evidence="1">The sequence shown here is derived from an EMBL/GenBank/DDBJ whole genome shotgun (WGS) entry which is preliminary data.</text>
</comment>
<evidence type="ECO:0000313" key="2">
    <source>
        <dbReference type="Proteomes" id="UP001148838"/>
    </source>
</evidence>
<name>A0ABQ8TLW6_PERAM</name>
<dbReference type="EMBL" id="JAJSOF020000005">
    <property type="protein sequence ID" value="KAJ4447524.1"/>
    <property type="molecule type" value="Genomic_DNA"/>
</dbReference>
<evidence type="ECO:0000313" key="1">
    <source>
        <dbReference type="EMBL" id="KAJ4447524.1"/>
    </source>
</evidence>
<dbReference type="Proteomes" id="UP001148838">
    <property type="component" value="Unassembled WGS sequence"/>
</dbReference>
<protein>
    <submittedName>
        <fullName evidence="1">Uncharacterized protein</fullName>
    </submittedName>
</protein>
<gene>
    <name evidence="1" type="ORF">ANN_09531</name>
</gene>